<feature type="region of interest" description="Disordered" evidence="1">
    <location>
        <begin position="1"/>
        <end position="30"/>
    </location>
</feature>
<feature type="compositionally biased region" description="Basic and acidic residues" evidence="1">
    <location>
        <begin position="20"/>
        <end position="30"/>
    </location>
</feature>
<protein>
    <submittedName>
        <fullName evidence="2">Uncharacterized protein</fullName>
    </submittedName>
</protein>
<gene>
    <name evidence="2" type="ORF">HOV93_07380</name>
</gene>
<proteinExistence type="predicted"/>
<name>A0A7V8V2S9_9BACT</name>
<comment type="caution">
    <text evidence="2">The sequence shown here is derived from an EMBL/GenBank/DDBJ whole genome shotgun (WGS) entry which is preliminary data.</text>
</comment>
<accession>A0A7V8V2S9</accession>
<evidence type="ECO:0000313" key="2">
    <source>
        <dbReference type="EMBL" id="MBA2113589.1"/>
    </source>
</evidence>
<keyword evidence="3" id="KW-1185">Reference proteome</keyword>
<dbReference type="AlphaFoldDB" id="A0A7V8V2S9"/>
<dbReference type="Proteomes" id="UP000551616">
    <property type="component" value="Unassembled WGS sequence"/>
</dbReference>
<dbReference type="EMBL" id="JABRWO010000002">
    <property type="protein sequence ID" value="MBA2113589.1"/>
    <property type="molecule type" value="Genomic_DNA"/>
</dbReference>
<reference evidence="2 3" key="1">
    <citation type="submission" date="2020-05" db="EMBL/GenBank/DDBJ databases">
        <title>Bremerella alba sp. nov., a novel planctomycete isolated from the surface of the macroalga Fucus spiralis.</title>
        <authorList>
            <person name="Godinho O."/>
            <person name="Botelho R."/>
            <person name="Albuquerque L."/>
            <person name="Wiegand S."/>
            <person name="Da Costa M.S."/>
            <person name="Lobo-Da-Cunha A."/>
            <person name="Jogler C."/>
            <person name="Lage O.M."/>
        </authorList>
    </citation>
    <scope>NUCLEOTIDE SEQUENCE [LARGE SCALE GENOMIC DNA]</scope>
    <source>
        <strain evidence="2 3">FF15</strain>
    </source>
</reference>
<evidence type="ECO:0000256" key="1">
    <source>
        <dbReference type="SAM" id="MobiDB-lite"/>
    </source>
</evidence>
<organism evidence="2 3">
    <name type="scientific">Bremerella alba</name>
    <dbReference type="NCBI Taxonomy" id="980252"/>
    <lineage>
        <taxon>Bacteria</taxon>
        <taxon>Pseudomonadati</taxon>
        <taxon>Planctomycetota</taxon>
        <taxon>Planctomycetia</taxon>
        <taxon>Pirellulales</taxon>
        <taxon>Pirellulaceae</taxon>
        <taxon>Bremerella</taxon>
    </lineage>
</organism>
<sequence length="30" mass="3365">MTMDGPKCLHMPELEPVNSGEDKHQILLSN</sequence>
<evidence type="ECO:0000313" key="3">
    <source>
        <dbReference type="Proteomes" id="UP000551616"/>
    </source>
</evidence>